<name>A0A9W9ZKD4_9CNID</name>
<dbReference type="EMBL" id="MU826154">
    <property type="protein sequence ID" value="KAJ7381624.1"/>
    <property type="molecule type" value="Genomic_DNA"/>
</dbReference>
<dbReference type="OrthoDB" id="421075at2759"/>
<evidence type="ECO:0000313" key="2">
    <source>
        <dbReference type="Proteomes" id="UP001163046"/>
    </source>
</evidence>
<dbReference type="AlphaFoldDB" id="A0A9W9ZKD4"/>
<keyword evidence="2" id="KW-1185">Reference proteome</keyword>
<proteinExistence type="predicted"/>
<reference evidence="1" key="1">
    <citation type="submission" date="2023-01" db="EMBL/GenBank/DDBJ databases">
        <title>Genome assembly of the deep-sea coral Lophelia pertusa.</title>
        <authorList>
            <person name="Herrera S."/>
            <person name="Cordes E."/>
        </authorList>
    </citation>
    <scope>NUCLEOTIDE SEQUENCE</scope>
    <source>
        <strain evidence="1">USNM1676648</strain>
        <tissue evidence="1">Polyp</tissue>
    </source>
</reference>
<dbReference type="Proteomes" id="UP001163046">
    <property type="component" value="Unassembled WGS sequence"/>
</dbReference>
<protein>
    <submittedName>
        <fullName evidence="1">Uncharacterized protein</fullName>
    </submittedName>
</protein>
<sequence length="161" mass="17125">MFNRRYLLSVFKVLRPTVIQQAVYCGVQLASYLLQACPDEQEAAACCSESSARLGGSHSSEHNPAFHPAGIVGSGALRNHISKPNLKSATNRTRSGLIASQKAVHAHPDHVTSWAVLSASVTAHNIATGREGLGTEKNGLGARISQFCGVCSFTRESQVPI</sequence>
<accession>A0A9W9ZKD4</accession>
<gene>
    <name evidence="1" type="ORF">OS493_040053</name>
</gene>
<evidence type="ECO:0000313" key="1">
    <source>
        <dbReference type="EMBL" id="KAJ7381624.1"/>
    </source>
</evidence>
<organism evidence="1 2">
    <name type="scientific">Desmophyllum pertusum</name>
    <dbReference type="NCBI Taxonomy" id="174260"/>
    <lineage>
        <taxon>Eukaryota</taxon>
        <taxon>Metazoa</taxon>
        <taxon>Cnidaria</taxon>
        <taxon>Anthozoa</taxon>
        <taxon>Hexacorallia</taxon>
        <taxon>Scleractinia</taxon>
        <taxon>Caryophylliina</taxon>
        <taxon>Caryophylliidae</taxon>
        <taxon>Desmophyllum</taxon>
    </lineage>
</organism>
<comment type="caution">
    <text evidence="1">The sequence shown here is derived from an EMBL/GenBank/DDBJ whole genome shotgun (WGS) entry which is preliminary data.</text>
</comment>